<sequence>MTEQQRFTKLYKFFFEDPTYNELPAKAKLLYALLTERQNLSKANVNQNGIQSQFIDEDGRLFSMYSNNELMKKLNMSKPTVIKLKKQLIDFGLLEEIRLGNTKHNRLYPKRPYDEYLYAYDLDKFYRLPHALFDNPYYKKLSADSIIAYAFYLSRYEYSIYKNHFSDKNDNIYCVLTNKELALRLSCERKKITRIKKELEVCGLLRCEKGTFGKADRLYVNLPKVSNINEVKKWDIVKSKNGTSLSKKMGRYEVKKWDTSYTYFSNTYSSNIDSSDMNDMSESNMLANNNSVNVPNHSDHSNHNLNSNVNNPDNNKSKDFSDDTFDESVTEREVLIQQLPKNIQYAFKHFDLNEIRCIKSVLNKAKANYNANVTVNERVTYEDCEYELSAALKRIKLFSRKKSEDICNLEAYMMKTFKSVFADYIREQQVEDEDSVEYNTTSNIADFEPKNDLQEMAKRMFMR</sequence>
<evidence type="ECO:0000313" key="3">
    <source>
        <dbReference type="EMBL" id="ADA61583.1"/>
    </source>
</evidence>
<feature type="compositionally biased region" description="Low complexity" evidence="1">
    <location>
        <begin position="303"/>
        <end position="314"/>
    </location>
</feature>
<organism evidence="3">
    <name type="scientific">Staphylococcus sp. CDC3</name>
    <dbReference type="NCBI Taxonomy" id="678601"/>
    <lineage>
        <taxon>Bacteria</taxon>
        <taxon>Bacillati</taxon>
        <taxon>Bacillota</taxon>
        <taxon>Bacilli</taxon>
        <taxon>Bacillales</taxon>
        <taxon>Staphylococcaceae</taxon>
        <taxon>Staphylococcus</taxon>
    </lineage>
</organism>
<name>D2J6V2_9STAP</name>
<feature type="domain" description="Replication initiator A N-terminal" evidence="2">
    <location>
        <begin position="6"/>
        <end position="88"/>
    </location>
</feature>
<dbReference type="InterPro" id="IPR010724">
    <property type="entry name" value="RepA_N"/>
</dbReference>
<geneLocation type="plasmid" evidence="3">
    <name>SAP020A</name>
</geneLocation>
<dbReference type="Pfam" id="PF06970">
    <property type="entry name" value="RepA_N"/>
    <property type="match status" value="2"/>
</dbReference>
<dbReference type="RefSeq" id="WP_012817974.1">
    <property type="nucleotide sequence ID" value="NC_013373.1"/>
</dbReference>
<feature type="region of interest" description="Disordered" evidence="1">
    <location>
        <begin position="279"/>
        <end position="323"/>
    </location>
</feature>
<accession>D2J6V2</accession>
<evidence type="ECO:0000259" key="2">
    <source>
        <dbReference type="Pfam" id="PF06970"/>
    </source>
</evidence>
<reference evidence="3" key="2">
    <citation type="submission" date="2009-12" db="EMBL/GenBank/DDBJ databases">
        <authorList>
            <person name="Summers A.O."/>
            <person name="Shearer J."/>
            <person name="Wireman J."/>
        </authorList>
    </citation>
    <scope>NUCLEOTIDE SEQUENCE</scope>
    <source>
        <strain evidence="3">CDC3</strain>
        <plasmid evidence="3">SAP020A</plasmid>
    </source>
</reference>
<gene>
    <name evidence="3" type="ORF">SAP020A_008</name>
</gene>
<evidence type="ECO:0000256" key="1">
    <source>
        <dbReference type="SAM" id="MobiDB-lite"/>
    </source>
</evidence>
<keyword evidence="3" id="KW-0614">Plasmid</keyword>
<dbReference type="EMBL" id="GQ900386">
    <property type="protein sequence ID" value="ADA61583.1"/>
    <property type="molecule type" value="Genomic_DNA"/>
</dbReference>
<reference evidence="3" key="1">
    <citation type="submission" date="2009-08" db="EMBL/GenBank/DDBJ databases">
        <authorList>
            <person name="Gill J."/>
            <person name="Borman J."/>
            <person name="Shetty J."/>
            <person name="Hostetler J."/>
            <person name="Durkin S."/>
            <person name="Montgomery B."/>
        </authorList>
    </citation>
    <scope>NUCLEOTIDE SEQUENCE</scope>
    <source>
        <strain evidence="3">CDC3</strain>
        <plasmid evidence="3">SAP020A</plasmid>
    </source>
</reference>
<proteinExistence type="predicted"/>
<feature type="domain" description="Replication initiator A N-terminal" evidence="2">
    <location>
        <begin position="124"/>
        <end position="199"/>
    </location>
</feature>
<dbReference type="AlphaFoldDB" id="D2J6V2"/>
<protein>
    <submittedName>
        <fullName evidence="3">Replication protein</fullName>
    </submittedName>
</protein>